<comment type="activity regulation">
    <text evidence="9">Inhibited by fructose 1,6-bisphosphate (FBP).</text>
</comment>
<feature type="binding site" evidence="9">
    <location>
        <position position="18"/>
    </location>
    <ligand>
        <name>ADP</name>
        <dbReference type="ChEBI" id="CHEBI:456216"/>
    </ligand>
</feature>
<feature type="binding site" evidence="9">
    <location>
        <position position="84"/>
    </location>
    <ligand>
        <name>sn-glycerol 3-phosphate</name>
        <dbReference type="ChEBI" id="CHEBI:57597"/>
    </ligand>
</feature>
<dbReference type="GO" id="GO:0004370">
    <property type="term" value="F:glycerol kinase activity"/>
    <property type="evidence" value="ECO:0007669"/>
    <property type="project" value="UniProtKB-UniRule"/>
</dbReference>
<dbReference type="SUPFAM" id="SSF53067">
    <property type="entry name" value="Actin-like ATPase domain"/>
    <property type="match status" value="2"/>
</dbReference>
<evidence type="ECO:0000256" key="10">
    <source>
        <dbReference type="RuleBase" id="RU003733"/>
    </source>
</evidence>
<feature type="domain" description="Carbohydrate kinase FGGY C-terminal" evidence="12">
    <location>
        <begin position="262"/>
        <end position="450"/>
    </location>
</feature>
<evidence type="ECO:0000256" key="9">
    <source>
        <dbReference type="HAMAP-Rule" id="MF_00186"/>
    </source>
</evidence>
<dbReference type="PROSITE" id="PS00445">
    <property type="entry name" value="FGGY_KINASES_2"/>
    <property type="match status" value="1"/>
</dbReference>
<dbReference type="InterPro" id="IPR018484">
    <property type="entry name" value="FGGY_N"/>
</dbReference>
<evidence type="ECO:0000256" key="7">
    <source>
        <dbReference type="ARBA" id="ARBA00022840"/>
    </source>
</evidence>
<proteinExistence type="inferred from homology"/>
<evidence type="ECO:0000256" key="4">
    <source>
        <dbReference type="ARBA" id="ARBA00022741"/>
    </source>
</evidence>
<feature type="binding site" evidence="9">
    <location>
        <position position="85"/>
    </location>
    <ligand>
        <name>sn-glycerol 3-phosphate</name>
        <dbReference type="ChEBI" id="CHEBI:57597"/>
    </ligand>
</feature>
<feature type="binding site" evidence="9">
    <location>
        <position position="267"/>
    </location>
    <ligand>
        <name>ADP</name>
        <dbReference type="ChEBI" id="CHEBI:456216"/>
    </ligand>
</feature>
<dbReference type="GO" id="GO:0005524">
    <property type="term" value="F:ATP binding"/>
    <property type="evidence" value="ECO:0007669"/>
    <property type="project" value="UniProtKB-UniRule"/>
</dbReference>
<dbReference type="PANTHER" id="PTHR10196:SF69">
    <property type="entry name" value="GLYCEROL KINASE"/>
    <property type="match status" value="1"/>
</dbReference>
<feature type="binding site" evidence="9">
    <location>
        <position position="14"/>
    </location>
    <ligand>
        <name>ATP</name>
        <dbReference type="ChEBI" id="CHEBI:30616"/>
    </ligand>
</feature>
<feature type="binding site" evidence="9">
    <location>
        <position position="15"/>
    </location>
    <ligand>
        <name>ATP</name>
        <dbReference type="ChEBI" id="CHEBI:30616"/>
    </ligand>
</feature>
<comment type="similarity">
    <text evidence="2 9 10">Belongs to the FGGY kinase family.</text>
</comment>
<dbReference type="RefSeq" id="WP_150612906.1">
    <property type="nucleotide sequence ID" value="NZ_CABPRU010000004.1"/>
</dbReference>
<feature type="binding site" evidence="9">
    <location>
        <position position="245"/>
    </location>
    <ligand>
        <name>glycerol</name>
        <dbReference type="ChEBI" id="CHEBI:17754"/>
    </ligand>
</feature>
<evidence type="ECO:0000313" key="14">
    <source>
        <dbReference type="Proteomes" id="UP000334380"/>
    </source>
</evidence>
<dbReference type="HAMAP" id="MF_00186">
    <property type="entry name" value="Glycerol_kin"/>
    <property type="match status" value="1"/>
</dbReference>
<keyword evidence="4 9" id="KW-0547">Nucleotide-binding</keyword>
<sequence>MAGGAYILAFDQGTTSSRALLFDRDGRVVATAQKEFRQIYPHPGWVEHDPRDIWATQAGVAAEALTHAGVEGRDIAAIGITNQRETTLVWDRRTGEPVYNAIVWQDRRTADFCDGLRAQGYEDLVASRTGLRLDAYFSGSKIRWILDNVAGARDAANAGHLAFGTVDSWLVWHLSGGQLHVTDVSNASRTMLFNIHTLDWDDELLALLDVPRSLLPEVRSSSEVYGHTTTSLFSMPVPIAGIAGDQQAALFGQMCLSPGMVKNTYGTGCFMVMNTGDKPQASRHNLLTTVAWKIGDRVDYALEGSIFIGGAVVQWLRDGLGIIRHSRDIEALATRVPDADGVVLVPAFAGLGAPHWQPRARGTLFGVTRGTTAAHVARAALDSIGFQTLDVLRAMEADAGLRVSELRVDGGAAANDLLMQWQADLLGADVVRPKVIETTAAGAAYLAGLAVGFWPNIDTLARQWELQRRFSRKLPERDVNRAVNGWQRAVRAAKFWAEDGEAP</sequence>
<dbReference type="Pfam" id="PF02782">
    <property type="entry name" value="FGGY_C"/>
    <property type="match status" value="1"/>
</dbReference>
<protein>
    <recommendedName>
        <fullName evidence="9">Glycerol kinase</fullName>
        <ecNumber evidence="9">2.7.1.30</ecNumber>
    </recommendedName>
    <alternativeName>
        <fullName evidence="9">ATP:glycerol 3-phosphotransferase</fullName>
    </alternativeName>
    <alternativeName>
        <fullName evidence="9">Glycerokinase</fullName>
        <shortName evidence="9">GK</shortName>
    </alternativeName>
</protein>
<evidence type="ECO:0000259" key="12">
    <source>
        <dbReference type="Pfam" id="PF02782"/>
    </source>
</evidence>
<dbReference type="Gene3D" id="3.30.420.40">
    <property type="match status" value="2"/>
</dbReference>
<dbReference type="GO" id="GO:0019563">
    <property type="term" value="P:glycerol catabolic process"/>
    <property type="evidence" value="ECO:0007669"/>
    <property type="project" value="UniProtKB-UniRule"/>
</dbReference>
<dbReference type="InterPro" id="IPR018483">
    <property type="entry name" value="Carb_kinase_FGGY_CS"/>
</dbReference>
<name>A0A5E4UYN8_9BURK</name>
<dbReference type="GO" id="GO:0006072">
    <property type="term" value="P:glycerol-3-phosphate metabolic process"/>
    <property type="evidence" value="ECO:0007669"/>
    <property type="project" value="InterPro"/>
</dbReference>
<feature type="binding site" evidence="9">
    <location>
        <position position="310"/>
    </location>
    <ligand>
        <name>ATP</name>
        <dbReference type="ChEBI" id="CHEBI:30616"/>
    </ligand>
</feature>
<feature type="binding site" evidence="9">
    <location>
        <position position="14"/>
    </location>
    <ligand>
        <name>sn-glycerol 3-phosphate</name>
        <dbReference type="ChEBI" id="CHEBI:57597"/>
    </ligand>
</feature>
<dbReference type="GO" id="GO:0005829">
    <property type="term" value="C:cytosol"/>
    <property type="evidence" value="ECO:0007669"/>
    <property type="project" value="TreeGrafter"/>
</dbReference>
<evidence type="ECO:0000313" key="13">
    <source>
        <dbReference type="EMBL" id="VVE04065.1"/>
    </source>
</evidence>
<feature type="domain" description="Carbohydrate kinase FGGY N-terminal" evidence="11">
    <location>
        <begin position="6"/>
        <end position="252"/>
    </location>
</feature>
<dbReference type="NCBIfam" id="NF000756">
    <property type="entry name" value="PRK00047.1"/>
    <property type="match status" value="1"/>
</dbReference>
<feature type="binding site" evidence="9">
    <location>
        <position position="84"/>
    </location>
    <ligand>
        <name>glycerol</name>
        <dbReference type="ChEBI" id="CHEBI:17754"/>
    </ligand>
</feature>
<dbReference type="FunFam" id="3.30.420.40:FF:000007">
    <property type="entry name" value="Glycerol kinase"/>
    <property type="match status" value="1"/>
</dbReference>
<accession>A0A5E4UYN8</accession>
<dbReference type="OrthoDB" id="9805576at2"/>
<feature type="binding site" evidence="9">
    <location>
        <position position="136"/>
    </location>
    <ligand>
        <name>sn-glycerol 3-phosphate</name>
        <dbReference type="ChEBI" id="CHEBI:57597"/>
    </ligand>
</feature>
<dbReference type="Proteomes" id="UP000334380">
    <property type="component" value="Unassembled WGS sequence"/>
</dbReference>
<evidence type="ECO:0000256" key="2">
    <source>
        <dbReference type="ARBA" id="ARBA00009156"/>
    </source>
</evidence>
<dbReference type="FunFam" id="3.30.420.40:FF:000008">
    <property type="entry name" value="Glycerol kinase"/>
    <property type="match status" value="1"/>
</dbReference>
<feature type="binding site" evidence="9">
    <location>
        <position position="85"/>
    </location>
    <ligand>
        <name>glycerol</name>
        <dbReference type="ChEBI" id="CHEBI:17754"/>
    </ligand>
</feature>
<feature type="binding site" evidence="9">
    <location>
        <position position="267"/>
    </location>
    <ligand>
        <name>ATP</name>
        <dbReference type="ChEBI" id="CHEBI:30616"/>
    </ligand>
</feature>
<feature type="binding site" evidence="9">
    <location>
        <position position="246"/>
    </location>
    <ligand>
        <name>glycerol</name>
        <dbReference type="ChEBI" id="CHEBI:17754"/>
    </ligand>
</feature>
<keyword evidence="3 9" id="KW-0808">Transferase</keyword>
<dbReference type="InterPro" id="IPR005999">
    <property type="entry name" value="Glycerol_kin"/>
</dbReference>
<evidence type="ECO:0000259" key="11">
    <source>
        <dbReference type="Pfam" id="PF00370"/>
    </source>
</evidence>
<feature type="binding site" evidence="9">
    <location>
        <position position="14"/>
    </location>
    <ligand>
        <name>ADP</name>
        <dbReference type="ChEBI" id="CHEBI:456216"/>
    </ligand>
</feature>
<keyword evidence="5 9" id="KW-0418">Kinase</keyword>
<feature type="binding site" evidence="9">
    <location>
        <position position="415"/>
    </location>
    <ligand>
        <name>ADP</name>
        <dbReference type="ChEBI" id="CHEBI:456216"/>
    </ligand>
</feature>
<dbReference type="PIRSF" id="PIRSF000538">
    <property type="entry name" value="GlpK"/>
    <property type="match status" value="1"/>
</dbReference>
<evidence type="ECO:0000256" key="8">
    <source>
        <dbReference type="ARBA" id="ARBA00052101"/>
    </source>
</evidence>
<dbReference type="CDD" id="cd07786">
    <property type="entry name" value="FGGY_EcGK_like"/>
    <property type="match status" value="1"/>
</dbReference>
<evidence type="ECO:0000256" key="6">
    <source>
        <dbReference type="ARBA" id="ARBA00022798"/>
    </source>
</evidence>
<feature type="binding site" evidence="9">
    <location>
        <position position="245"/>
    </location>
    <ligand>
        <name>sn-glycerol 3-phosphate</name>
        <dbReference type="ChEBI" id="CHEBI:57597"/>
    </ligand>
</feature>
<evidence type="ECO:0000256" key="5">
    <source>
        <dbReference type="ARBA" id="ARBA00022777"/>
    </source>
</evidence>
<reference evidence="13 14" key="1">
    <citation type="submission" date="2019-08" db="EMBL/GenBank/DDBJ databases">
        <authorList>
            <person name="Peeters C."/>
        </authorList>
    </citation>
    <scope>NUCLEOTIDE SEQUENCE [LARGE SCALE GENOMIC DNA]</scope>
    <source>
        <strain evidence="13 14">LMG 31013</strain>
    </source>
</reference>
<evidence type="ECO:0000256" key="1">
    <source>
        <dbReference type="ARBA" id="ARBA00005190"/>
    </source>
</evidence>
<dbReference type="UniPathway" id="UPA00618">
    <property type="reaction ID" value="UER00672"/>
</dbReference>
<comment type="pathway">
    <text evidence="1 9">Polyol metabolism; glycerol degradation via glycerol kinase pathway; sn-glycerol 3-phosphate from glycerol: step 1/1.</text>
</comment>
<feature type="binding site" evidence="9">
    <location>
        <position position="16"/>
    </location>
    <ligand>
        <name>ATP</name>
        <dbReference type="ChEBI" id="CHEBI:30616"/>
    </ligand>
</feature>
<dbReference type="InterPro" id="IPR000577">
    <property type="entry name" value="Carb_kinase_FGGY"/>
</dbReference>
<dbReference type="PANTHER" id="PTHR10196">
    <property type="entry name" value="SUGAR KINASE"/>
    <property type="match status" value="1"/>
</dbReference>
<evidence type="ECO:0000256" key="3">
    <source>
        <dbReference type="ARBA" id="ARBA00022679"/>
    </source>
</evidence>
<gene>
    <name evidence="9 13" type="primary">glpK</name>
    <name evidence="13" type="ORF">PTE31013_02293</name>
</gene>
<feature type="binding site" evidence="9">
    <location>
        <position position="411"/>
    </location>
    <ligand>
        <name>ATP</name>
        <dbReference type="ChEBI" id="CHEBI:30616"/>
    </ligand>
</feature>
<comment type="function">
    <text evidence="9">Key enzyme in the regulation of glycerol uptake and metabolism. Catalyzes the phosphorylation of glycerol to yield sn-glycerol 3-phosphate.</text>
</comment>
<feature type="binding site" evidence="9">
    <location>
        <position position="136"/>
    </location>
    <ligand>
        <name>glycerol</name>
        <dbReference type="ChEBI" id="CHEBI:17754"/>
    </ligand>
</feature>
<comment type="catalytic activity">
    <reaction evidence="8 9">
        <text>glycerol + ATP = sn-glycerol 3-phosphate + ADP + H(+)</text>
        <dbReference type="Rhea" id="RHEA:21644"/>
        <dbReference type="ChEBI" id="CHEBI:15378"/>
        <dbReference type="ChEBI" id="CHEBI:17754"/>
        <dbReference type="ChEBI" id="CHEBI:30616"/>
        <dbReference type="ChEBI" id="CHEBI:57597"/>
        <dbReference type="ChEBI" id="CHEBI:456216"/>
        <dbReference type="EC" id="2.7.1.30"/>
    </reaction>
</comment>
<dbReference type="InterPro" id="IPR018485">
    <property type="entry name" value="FGGY_C"/>
</dbReference>
<dbReference type="AlphaFoldDB" id="A0A5E4UYN8"/>
<feature type="binding site" evidence="9">
    <location>
        <position position="314"/>
    </location>
    <ligand>
        <name>ATP</name>
        <dbReference type="ChEBI" id="CHEBI:30616"/>
    </ligand>
</feature>
<keyword evidence="14" id="KW-1185">Reference proteome</keyword>
<keyword evidence="7 9" id="KW-0067">ATP-binding</keyword>
<dbReference type="EMBL" id="CABPRU010000004">
    <property type="protein sequence ID" value="VVE04065.1"/>
    <property type="molecule type" value="Genomic_DNA"/>
</dbReference>
<keyword evidence="6 9" id="KW-0319">Glycerol metabolism</keyword>
<feature type="binding site" evidence="9">
    <location>
        <position position="310"/>
    </location>
    <ligand>
        <name>ADP</name>
        <dbReference type="ChEBI" id="CHEBI:456216"/>
    </ligand>
</feature>
<dbReference type="InterPro" id="IPR043129">
    <property type="entry name" value="ATPase_NBD"/>
</dbReference>
<dbReference type="Pfam" id="PF00370">
    <property type="entry name" value="FGGY_N"/>
    <property type="match status" value="1"/>
</dbReference>
<dbReference type="EC" id="2.7.1.30" evidence="9"/>
<dbReference type="NCBIfam" id="TIGR01311">
    <property type="entry name" value="glycerol_kin"/>
    <property type="match status" value="1"/>
</dbReference>
<feature type="binding site" evidence="9">
    <location>
        <position position="411"/>
    </location>
    <ligand>
        <name>ADP</name>
        <dbReference type="ChEBI" id="CHEBI:456216"/>
    </ligand>
</feature>
<dbReference type="PROSITE" id="PS00933">
    <property type="entry name" value="FGGY_KINASES_1"/>
    <property type="match status" value="1"/>
</dbReference>
<organism evidence="13 14">
    <name type="scientific">Pandoraea terrigena</name>
    <dbReference type="NCBI Taxonomy" id="2508292"/>
    <lineage>
        <taxon>Bacteria</taxon>
        <taxon>Pseudomonadati</taxon>
        <taxon>Pseudomonadota</taxon>
        <taxon>Betaproteobacteria</taxon>
        <taxon>Burkholderiales</taxon>
        <taxon>Burkholderiaceae</taxon>
        <taxon>Pandoraea</taxon>
    </lineage>
</organism>